<accession>A0A699V7L7</accession>
<organism evidence="1">
    <name type="scientific">Tanacetum cinerariifolium</name>
    <name type="common">Dalmatian daisy</name>
    <name type="synonym">Chrysanthemum cinerariifolium</name>
    <dbReference type="NCBI Taxonomy" id="118510"/>
    <lineage>
        <taxon>Eukaryota</taxon>
        <taxon>Viridiplantae</taxon>
        <taxon>Streptophyta</taxon>
        <taxon>Embryophyta</taxon>
        <taxon>Tracheophyta</taxon>
        <taxon>Spermatophyta</taxon>
        <taxon>Magnoliopsida</taxon>
        <taxon>eudicotyledons</taxon>
        <taxon>Gunneridae</taxon>
        <taxon>Pentapetalae</taxon>
        <taxon>asterids</taxon>
        <taxon>campanulids</taxon>
        <taxon>Asterales</taxon>
        <taxon>Asteraceae</taxon>
        <taxon>Asteroideae</taxon>
        <taxon>Anthemideae</taxon>
        <taxon>Anthemidinae</taxon>
        <taxon>Tanacetum</taxon>
    </lineage>
</organism>
<proteinExistence type="predicted"/>
<dbReference type="PANTHER" id="PTHR42648:SF21">
    <property type="entry name" value="CYSTEINE-RICH RLK (RECEPTOR-LIKE PROTEIN KINASE) 8"/>
    <property type="match status" value="1"/>
</dbReference>
<protein>
    <submittedName>
        <fullName evidence="1">Retrovirus-related Pol polyprotein from transposon TNT 1-94</fullName>
    </submittedName>
</protein>
<dbReference type="PANTHER" id="PTHR42648">
    <property type="entry name" value="TRANSPOSASE, PUTATIVE-RELATED"/>
    <property type="match status" value="1"/>
</dbReference>
<name>A0A699V7L7_TANCI</name>
<feature type="non-terminal residue" evidence="1">
    <location>
        <position position="104"/>
    </location>
</feature>
<comment type="caution">
    <text evidence="1">The sequence shown here is derived from an EMBL/GenBank/DDBJ whole genome shotgun (WGS) entry which is preliminary data.</text>
</comment>
<sequence>MLADSKLPTMFWTEAVSIACYVLNRVSITNPHNKTPYELLSGKVPNISHLKSFGCQVTILNTTEKYGFELSNETAEVLHQAEIETRRNLVLAAGDPAGSIVSTG</sequence>
<dbReference type="InterPro" id="IPR012337">
    <property type="entry name" value="RNaseH-like_sf"/>
</dbReference>
<reference evidence="1" key="1">
    <citation type="journal article" date="2019" name="Sci. Rep.">
        <title>Draft genome of Tanacetum cinerariifolium, the natural source of mosquito coil.</title>
        <authorList>
            <person name="Yamashiro T."/>
            <person name="Shiraishi A."/>
            <person name="Satake H."/>
            <person name="Nakayama K."/>
        </authorList>
    </citation>
    <scope>NUCLEOTIDE SEQUENCE</scope>
</reference>
<gene>
    <name evidence="1" type="ORF">Tci_903311</name>
</gene>
<dbReference type="SUPFAM" id="SSF53098">
    <property type="entry name" value="Ribonuclease H-like"/>
    <property type="match status" value="1"/>
</dbReference>
<dbReference type="InterPro" id="IPR039537">
    <property type="entry name" value="Retrotran_Ty1/copia-like"/>
</dbReference>
<dbReference type="AlphaFoldDB" id="A0A699V7L7"/>
<evidence type="ECO:0000313" key="1">
    <source>
        <dbReference type="EMBL" id="GFD31342.1"/>
    </source>
</evidence>
<dbReference type="EMBL" id="BKCJ011413123">
    <property type="protein sequence ID" value="GFD31342.1"/>
    <property type="molecule type" value="Genomic_DNA"/>
</dbReference>